<dbReference type="EMBL" id="CAJPDT010000013">
    <property type="protein sequence ID" value="CAF9914566.1"/>
    <property type="molecule type" value="Genomic_DNA"/>
</dbReference>
<dbReference type="PANTHER" id="PTHR42791:SF1">
    <property type="entry name" value="N-ACETYLTRANSFERASE DOMAIN-CONTAINING PROTEIN"/>
    <property type="match status" value="1"/>
</dbReference>
<organism evidence="2 3">
    <name type="scientific">Imshaugia aleurites</name>
    <dbReference type="NCBI Taxonomy" id="172621"/>
    <lineage>
        <taxon>Eukaryota</taxon>
        <taxon>Fungi</taxon>
        <taxon>Dikarya</taxon>
        <taxon>Ascomycota</taxon>
        <taxon>Pezizomycotina</taxon>
        <taxon>Lecanoromycetes</taxon>
        <taxon>OSLEUM clade</taxon>
        <taxon>Lecanoromycetidae</taxon>
        <taxon>Lecanorales</taxon>
        <taxon>Lecanorineae</taxon>
        <taxon>Parmeliaceae</taxon>
        <taxon>Imshaugia</taxon>
    </lineage>
</organism>
<dbReference type="InterPro" id="IPR000182">
    <property type="entry name" value="GNAT_dom"/>
</dbReference>
<dbReference type="SUPFAM" id="SSF55729">
    <property type="entry name" value="Acyl-CoA N-acyltransferases (Nat)"/>
    <property type="match status" value="1"/>
</dbReference>
<dbReference type="OrthoDB" id="2115692at2759"/>
<feature type="domain" description="N-acetyltransferase" evidence="1">
    <location>
        <begin position="68"/>
        <end position="218"/>
    </location>
</feature>
<gene>
    <name evidence="2" type="ORF">IMSHALPRED_001945</name>
</gene>
<proteinExistence type="predicted"/>
<dbReference type="AlphaFoldDB" id="A0A8H3EXP4"/>
<evidence type="ECO:0000313" key="3">
    <source>
        <dbReference type="Proteomes" id="UP000664534"/>
    </source>
</evidence>
<dbReference type="GO" id="GO:0016747">
    <property type="term" value="F:acyltransferase activity, transferring groups other than amino-acyl groups"/>
    <property type="evidence" value="ECO:0007669"/>
    <property type="project" value="InterPro"/>
</dbReference>
<sequence>MPFIISENIADEDFESLFAIQYKAFSNQPALKACYPGGHDEPAHSANVARFIKVLGWKDSNVAAAKVVDEETGEICAFATMRVYDENPFPGAKDSEIHLPQVDAGIRRAVEWTFNTKNNRRRGFEALQLPGPYCLLQVLGTDPARQRQGAATLLVEWAVRISDEKGARTVVEASRDAEKYGLYAKQGFRTVDTHLYVDEERFPGFDGMHVVTMVRGAVENSAAGNVALRFLG</sequence>
<comment type="caution">
    <text evidence="2">The sequence shown here is derived from an EMBL/GenBank/DDBJ whole genome shotgun (WGS) entry which is preliminary data.</text>
</comment>
<dbReference type="Pfam" id="PF00583">
    <property type="entry name" value="Acetyltransf_1"/>
    <property type="match status" value="1"/>
</dbReference>
<dbReference type="CDD" id="cd04301">
    <property type="entry name" value="NAT_SF"/>
    <property type="match status" value="1"/>
</dbReference>
<accession>A0A8H3EXP4</accession>
<dbReference type="PROSITE" id="PS51186">
    <property type="entry name" value="GNAT"/>
    <property type="match status" value="1"/>
</dbReference>
<dbReference type="InterPro" id="IPR016181">
    <property type="entry name" value="Acyl_CoA_acyltransferase"/>
</dbReference>
<name>A0A8H3EXP4_9LECA</name>
<evidence type="ECO:0000259" key="1">
    <source>
        <dbReference type="PROSITE" id="PS51186"/>
    </source>
</evidence>
<protein>
    <recommendedName>
        <fullName evidence="1">N-acetyltransferase domain-containing protein</fullName>
    </recommendedName>
</protein>
<dbReference type="InterPro" id="IPR052523">
    <property type="entry name" value="Trichothecene_AcTrans"/>
</dbReference>
<dbReference type="PANTHER" id="PTHR42791">
    <property type="entry name" value="GNAT FAMILY ACETYLTRANSFERASE"/>
    <property type="match status" value="1"/>
</dbReference>
<dbReference type="Proteomes" id="UP000664534">
    <property type="component" value="Unassembled WGS sequence"/>
</dbReference>
<reference evidence="2" key="1">
    <citation type="submission" date="2021-03" db="EMBL/GenBank/DDBJ databases">
        <authorList>
            <person name="Tagirdzhanova G."/>
        </authorList>
    </citation>
    <scope>NUCLEOTIDE SEQUENCE</scope>
</reference>
<evidence type="ECO:0000313" key="2">
    <source>
        <dbReference type="EMBL" id="CAF9914566.1"/>
    </source>
</evidence>
<keyword evidence="3" id="KW-1185">Reference proteome</keyword>
<dbReference type="Gene3D" id="3.40.630.30">
    <property type="match status" value="1"/>
</dbReference>